<keyword evidence="3" id="KW-1185">Reference proteome</keyword>
<feature type="region of interest" description="Disordered" evidence="1">
    <location>
        <begin position="1"/>
        <end position="108"/>
    </location>
</feature>
<evidence type="ECO:0000313" key="3">
    <source>
        <dbReference type="Proteomes" id="UP000826573"/>
    </source>
</evidence>
<protein>
    <submittedName>
        <fullName evidence="2">Uncharacterized protein</fullName>
    </submittedName>
</protein>
<evidence type="ECO:0000256" key="1">
    <source>
        <dbReference type="SAM" id="MobiDB-lite"/>
    </source>
</evidence>
<accession>A0A9P8KWH9</accession>
<dbReference type="EMBL" id="JAIMJC010000002">
    <property type="protein sequence ID" value="KAH0529161.1"/>
    <property type="molecule type" value="Genomic_DNA"/>
</dbReference>
<name>A0A9P8KWH9_9HYPO</name>
<proteinExistence type="predicted"/>
<dbReference type="AlphaFoldDB" id="A0A9P8KWH9"/>
<sequence length="108" mass="11840">MSDDVTALRTPNGLSQRRPHLTRNKPEQKQKQAIDNATTPLLRIPPAKSISPSNAASVLPPTCSASHPFPHQLPASAKARQDTHRQNTPPRPHPTGSSQDDLKDRFNV</sequence>
<organism evidence="2 3">
    <name type="scientific">Trichoderma semiorbis</name>
    <dbReference type="NCBI Taxonomy" id="1491008"/>
    <lineage>
        <taxon>Eukaryota</taxon>
        <taxon>Fungi</taxon>
        <taxon>Dikarya</taxon>
        <taxon>Ascomycota</taxon>
        <taxon>Pezizomycotina</taxon>
        <taxon>Sordariomycetes</taxon>
        <taxon>Hypocreomycetidae</taxon>
        <taxon>Hypocreales</taxon>
        <taxon>Hypocreaceae</taxon>
        <taxon>Trichoderma</taxon>
    </lineage>
</organism>
<evidence type="ECO:0000313" key="2">
    <source>
        <dbReference type="EMBL" id="KAH0529161.1"/>
    </source>
</evidence>
<comment type="caution">
    <text evidence="2">The sequence shown here is derived from an EMBL/GenBank/DDBJ whole genome shotgun (WGS) entry which is preliminary data.</text>
</comment>
<dbReference type="Proteomes" id="UP000826573">
    <property type="component" value="Unassembled WGS sequence"/>
</dbReference>
<reference evidence="2 3" key="1">
    <citation type="submission" date="2021-08" db="EMBL/GenBank/DDBJ databases">
        <title>The highly contiguous genome resource for Trichoderma semiorbis FJ059, a fungal antagonistic to plant pathogens.</title>
        <authorList>
            <person name="Liu T."/>
        </authorList>
    </citation>
    <scope>NUCLEOTIDE SEQUENCE [LARGE SCALE GENOMIC DNA]</scope>
    <source>
        <strain evidence="2 3">FJ059</strain>
    </source>
</reference>
<gene>
    <name evidence="2" type="ORF">TsFJ059_003940</name>
</gene>